<protein>
    <recommendedName>
        <fullName evidence="1">Protein kinase domain-containing protein</fullName>
    </recommendedName>
</protein>
<dbReference type="SUPFAM" id="SSF56112">
    <property type="entry name" value="Protein kinase-like (PK-like)"/>
    <property type="match status" value="1"/>
</dbReference>
<proteinExistence type="predicted"/>
<sequence length="175" mass="20365">EPAILEKVYEITEKDTEGKVRYYVPEMVWFRKFEDTSTASIRRALGLENVERGGRVLYIVIFRKLEPITDLSGKQFLATWWHIVVCHYALWKNDIHHCDISPSNLMVYKTLGGRWIGVLNDFDLSSTRDIPSGLELTGSVPFMAIELLTQKAIEGKVERLYWHDAESFIWVLTWV</sequence>
<dbReference type="InParanoid" id="A0A0D0AU85"/>
<dbReference type="PROSITE" id="PS50011">
    <property type="entry name" value="PROTEIN_KINASE_DOM"/>
    <property type="match status" value="1"/>
</dbReference>
<dbReference type="InterPro" id="IPR000719">
    <property type="entry name" value="Prot_kinase_dom"/>
</dbReference>
<evidence type="ECO:0000313" key="3">
    <source>
        <dbReference type="Proteomes" id="UP000054485"/>
    </source>
</evidence>
<gene>
    <name evidence="2" type="ORF">CY34DRAFT_68775</name>
</gene>
<evidence type="ECO:0000259" key="1">
    <source>
        <dbReference type="PROSITE" id="PS50011"/>
    </source>
</evidence>
<dbReference type="GO" id="GO:0005524">
    <property type="term" value="F:ATP binding"/>
    <property type="evidence" value="ECO:0007669"/>
    <property type="project" value="InterPro"/>
</dbReference>
<dbReference type="InterPro" id="IPR040976">
    <property type="entry name" value="Pkinase_fungal"/>
</dbReference>
<evidence type="ECO:0000313" key="2">
    <source>
        <dbReference type="EMBL" id="KIK41494.1"/>
    </source>
</evidence>
<name>A0A0D0AU85_9AGAM</name>
<dbReference type="GO" id="GO:0004672">
    <property type="term" value="F:protein kinase activity"/>
    <property type="evidence" value="ECO:0007669"/>
    <property type="project" value="InterPro"/>
</dbReference>
<feature type="domain" description="Protein kinase" evidence="1">
    <location>
        <begin position="1"/>
        <end position="175"/>
    </location>
</feature>
<reference evidence="3" key="2">
    <citation type="submission" date="2015-01" db="EMBL/GenBank/DDBJ databases">
        <title>Evolutionary Origins and Diversification of the Mycorrhizal Mutualists.</title>
        <authorList>
            <consortium name="DOE Joint Genome Institute"/>
            <consortium name="Mycorrhizal Genomics Consortium"/>
            <person name="Kohler A."/>
            <person name="Kuo A."/>
            <person name="Nagy L.G."/>
            <person name="Floudas D."/>
            <person name="Copeland A."/>
            <person name="Barry K.W."/>
            <person name="Cichocki N."/>
            <person name="Veneault-Fourrey C."/>
            <person name="LaButti K."/>
            <person name="Lindquist E.A."/>
            <person name="Lipzen A."/>
            <person name="Lundell T."/>
            <person name="Morin E."/>
            <person name="Murat C."/>
            <person name="Riley R."/>
            <person name="Ohm R."/>
            <person name="Sun H."/>
            <person name="Tunlid A."/>
            <person name="Henrissat B."/>
            <person name="Grigoriev I.V."/>
            <person name="Hibbett D.S."/>
            <person name="Martin F."/>
        </authorList>
    </citation>
    <scope>NUCLEOTIDE SEQUENCE [LARGE SCALE GENOMIC DNA]</scope>
    <source>
        <strain evidence="3">UH-Slu-Lm8-n1</strain>
    </source>
</reference>
<keyword evidence="3" id="KW-1185">Reference proteome</keyword>
<dbReference type="Proteomes" id="UP000054485">
    <property type="component" value="Unassembled WGS sequence"/>
</dbReference>
<feature type="non-terminal residue" evidence="2">
    <location>
        <position position="1"/>
    </location>
</feature>
<dbReference type="AlphaFoldDB" id="A0A0D0AU85"/>
<dbReference type="InterPro" id="IPR011009">
    <property type="entry name" value="Kinase-like_dom_sf"/>
</dbReference>
<accession>A0A0D0AU85</accession>
<organism evidence="2 3">
    <name type="scientific">Suillus luteus UH-Slu-Lm8-n1</name>
    <dbReference type="NCBI Taxonomy" id="930992"/>
    <lineage>
        <taxon>Eukaryota</taxon>
        <taxon>Fungi</taxon>
        <taxon>Dikarya</taxon>
        <taxon>Basidiomycota</taxon>
        <taxon>Agaricomycotina</taxon>
        <taxon>Agaricomycetes</taxon>
        <taxon>Agaricomycetidae</taxon>
        <taxon>Boletales</taxon>
        <taxon>Suillineae</taxon>
        <taxon>Suillaceae</taxon>
        <taxon>Suillus</taxon>
    </lineage>
</organism>
<reference evidence="2 3" key="1">
    <citation type="submission" date="2014-04" db="EMBL/GenBank/DDBJ databases">
        <authorList>
            <consortium name="DOE Joint Genome Institute"/>
            <person name="Kuo A."/>
            <person name="Ruytinx J."/>
            <person name="Rineau F."/>
            <person name="Colpaert J."/>
            <person name="Kohler A."/>
            <person name="Nagy L.G."/>
            <person name="Floudas D."/>
            <person name="Copeland A."/>
            <person name="Barry K.W."/>
            <person name="Cichocki N."/>
            <person name="Veneault-Fourrey C."/>
            <person name="LaButti K."/>
            <person name="Lindquist E.A."/>
            <person name="Lipzen A."/>
            <person name="Lundell T."/>
            <person name="Morin E."/>
            <person name="Murat C."/>
            <person name="Sun H."/>
            <person name="Tunlid A."/>
            <person name="Henrissat B."/>
            <person name="Grigoriev I.V."/>
            <person name="Hibbett D.S."/>
            <person name="Martin F."/>
            <person name="Nordberg H.P."/>
            <person name="Cantor M.N."/>
            <person name="Hua S.X."/>
        </authorList>
    </citation>
    <scope>NUCLEOTIDE SEQUENCE [LARGE SCALE GENOMIC DNA]</scope>
    <source>
        <strain evidence="2 3">UH-Slu-Lm8-n1</strain>
    </source>
</reference>
<dbReference type="Gene3D" id="1.10.510.10">
    <property type="entry name" value="Transferase(Phosphotransferase) domain 1"/>
    <property type="match status" value="1"/>
</dbReference>
<feature type="non-terminal residue" evidence="2">
    <location>
        <position position="175"/>
    </location>
</feature>
<dbReference type="EMBL" id="KN835267">
    <property type="protein sequence ID" value="KIK41494.1"/>
    <property type="molecule type" value="Genomic_DNA"/>
</dbReference>
<dbReference type="STRING" id="930992.A0A0D0AU85"/>
<dbReference type="OrthoDB" id="2691104at2759"/>
<dbReference type="HOGENOM" id="CLU_095401_0_0_1"/>
<dbReference type="Pfam" id="PF17667">
    <property type="entry name" value="Pkinase_fungal"/>
    <property type="match status" value="1"/>
</dbReference>